<name>A0A1H4AZ32_9BURK</name>
<dbReference type="InterPro" id="IPR037523">
    <property type="entry name" value="VOC_core"/>
</dbReference>
<dbReference type="InterPro" id="IPR029068">
    <property type="entry name" value="Glyas_Bleomycin-R_OHBP_Dase"/>
</dbReference>
<evidence type="ECO:0000259" key="1">
    <source>
        <dbReference type="PROSITE" id="PS51819"/>
    </source>
</evidence>
<dbReference type="Pfam" id="PF22677">
    <property type="entry name" value="Ble-like_N"/>
    <property type="match status" value="1"/>
</dbReference>
<dbReference type="PANTHER" id="PTHR33993">
    <property type="entry name" value="GLYOXALASE-RELATED"/>
    <property type="match status" value="1"/>
</dbReference>
<organism evidence="2 3">
    <name type="scientific">Acidovorax soli</name>
    <dbReference type="NCBI Taxonomy" id="592050"/>
    <lineage>
        <taxon>Bacteria</taxon>
        <taxon>Pseudomonadati</taxon>
        <taxon>Pseudomonadota</taxon>
        <taxon>Betaproteobacteria</taxon>
        <taxon>Burkholderiales</taxon>
        <taxon>Comamonadaceae</taxon>
        <taxon>Acidovorax</taxon>
    </lineage>
</organism>
<dbReference type="SUPFAM" id="SSF54593">
    <property type="entry name" value="Glyoxalase/Bleomycin resistance protein/Dihydroxybiphenyl dioxygenase"/>
    <property type="match status" value="1"/>
</dbReference>
<dbReference type="Proteomes" id="UP000199002">
    <property type="component" value="Unassembled WGS sequence"/>
</dbReference>
<evidence type="ECO:0000313" key="3">
    <source>
        <dbReference type="Proteomes" id="UP000199002"/>
    </source>
</evidence>
<dbReference type="PANTHER" id="PTHR33993:SF2">
    <property type="entry name" value="VOC DOMAIN-CONTAINING PROTEIN"/>
    <property type="match status" value="1"/>
</dbReference>
<gene>
    <name evidence="2" type="ORF">SAMN05421875_11220</name>
</gene>
<reference evidence="3" key="1">
    <citation type="submission" date="2016-10" db="EMBL/GenBank/DDBJ databases">
        <authorList>
            <person name="Varghese N."/>
            <person name="Submissions S."/>
        </authorList>
    </citation>
    <scope>NUCLEOTIDE SEQUENCE [LARGE SCALE GENOMIC DNA]</scope>
    <source>
        <strain evidence="3">DSM 25157</strain>
    </source>
</reference>
<protein>
    <recommendedName>
        <fullName evidence="1">VOC domain-containing protein</fullName>
    </recommendedName>
</protein>
<dbReference type="InterPro" id="IPR053863">
    <property type="entry name" value="Glyoxy/Ble-like_N"/>
</dbReference>
<dbReference type="GeneID" id="34231640"/>
<accession>A0A1H4AZ32</accession>
<dbReference type="CDD" id="cd07247">
    <property type="entry name" value="SgaA_N_like"/>
    <property type="match status" value="1"/>
</dbReference>
<dbReference type="PROSITE" id="PS51819">
    <property type="entry name" value="VOC"/>
    <property type="match status" value="1"/>
</dbReference>
<dbReference type="EMBL" id="FNQJ01000012">
    <property type="protein sequence ID" value="SEA41116.1"/>
    <property type="molecule type" value="Genomic_DNA"/>
</dbReference>
<dbReference type="STRING" id="592050.SAMN05421875_11220"/>
<keyword evidence="3" id="KW-1185">Reference proteome</keyword>
<proteinExistence type="predicted"/>
<evidence type="ECO:0000313" key="2">
    <source>
        <dbReference type="EMBL" id="SEA41116.1"/>
    </source>
</evidence>
<sequence length="128" mass="13746">MKPNPVVWFEIHVQDMARARKFYEAVFQCQLETLKSPAGEASGMQMLSFPGDMTTMGASGTLVKMEGVPSGGGGTLVYFACEDCAVEQGRAEKAGGKVFKPKFSIGEYGHCALVTDTEGNMIGLHSMQ</sequence>
<dbReference type="Gene3D" id="3.10.180.10">
    <property type="entry name" value="2,3-Dihydroxybiphenyl 1,2-Dioxygenase, domain 1"/>
    <property type="match status" value="1"/>
</dbReference>
<feature type="domain" description="VOC" evidence="1">
    <location>
        <begin position="5"/>
        <end position="127"/>
    </location>
</feature>
<dbReference type="RefSeq" id="WP_092698144.1">
    <property type="nucleotide sequence ID" value="NZ_CAXIQL010000074.1"/>
</dbReference>
<dbReference type="AlphaFoldDB" id="A0A1H4AZ32"/>
<dbReference type="InterPro" id="IPR052164">
    <property type="entry name" value="Anthracycline_SecMetBiosynth"/>
</dbReference>